<evidence type="ECO:0000259" key="2">
    <source>
        <dbReference type="Pfam" id="PF15084"/>
    </source>
</evidence>
<name>A0AA89BZ57_PINIB</name>
<feature type="region of interest" description="Disordered" evidence="1">
    <location>
        <begin position="284"/>
        <end position="429"/>
    </location>
</feature>
<dbReference type="Proteomes" id="UP001186944">
    <property type="component" value="Unassembled WGS sequence"/>
</dbReference>
<comment type="caution">
    <text evidence="3">The sequence shown here is derived from an EMBL/GenBank/DDBJ whole genome shotgun (WGS) entry which is preliminary data.</text>
</comment>
<evidence type="ECO:0000313" key="4">
    <source>
        <dbReference type="Proteomes" id="UP001186944"/>
    </source>
</evidence>
<feature type="compositionally biased region" description="Basic and acidic residues" evidence="1">
    <location>
        <begin position="46"/>
        <end position="93"/>
    </location>
</feature>
<dbReference type="InterPro" id="IPR027876">
    <property type="entry name" value="DUF4550"/>
</dbReference>
<protein>
    <recommendedName>
        <fullName evidence="2">DUF4550 domain-containing protein</fullName>
    </recommendedName>
</protein>
<organism evidence="3 4">
    <name type="scientific">Pinctada imbricata</name>
    <name type="common">Atlantic pearl-oyster</name>
    <name type="synonym">Pinctada martensii</name>
    <dbReference type="NCBI Taxonomy" id="66713"/>
    <lineage>
        <taxon>Eukaryota</taxon>
        <taxon>Metazoa</taxon>
        <taxon>Spiralia</taxon>
        <taxon>Lophotrochozoa</taxon>
        <taxon>Mollusca</taxon>
        <taxon>Bivalvia</taxon>
        <taxon>Autobranchia</taxon>
        <taxon>Pteriomorphia</taxon>
        <taxon>Pterioida</taxon>
        <taxon>Pterioidea</taxon>
        <taxon>Pteriidae</taxon>
        <taxon>Pinctada</taxon>
    </lineage>
</organism>
<dbReference type="EMBL" id="VSWD01000005">
    <property type="protein sequence ID" value="KAK3102090.1"/>
    <property type="molecule type" value="Genomic_DNA"/>
</dbReference>
<feature type="domain" description="DUF4550" evidence="2">
    <location>
        <begin position="158"/>
        <end position="252"/>
    </location>
</feature>
<evidence type="ECO:0000256" key="1">
    <source>
        <dbReference type="SAM" id="MobiDB-lite"/>
    </source>
</evidence>
<feature type="compositionally biased region" description="Low complexity" evidence="1">
    <location>
        <begin position="336"/>
        <end position="347"/>
    </location>
</feature>
<dbReference type="PANTHER" id="PTHR33667:SF7">
    <property type="entry name" value="RIKEN CDNA 1810020O05 GENE"/>
    <property type="match status" value="1"/>
</dbReference>
<feature type="compositionally biased region" description="Basic and acidic residues" evidence="1">
    <location>
        <begin position="29"/>
        <end position="39"/>
    </location>
</feature>
<accession>A0AA89BZ57</accession>
<gene>
    <name evidence="3" type="ORF">FSP39_008646</name>
</gene>
<sequence>MSEETPVESNPGGKNEEGEEQSPPTLTREGSEGESKIKIDVNSQENENKSQEEGAGEKEDSGSKTQDRSESRESEVEKIDRPKSSDSIGDRPKSGASAEIFIGRRRKKKQKIDPDARQVTFTVTISIAVPTVEDDDVPDIKQLIKNKKQVFEAPKAQNYYRLEYRLTPEDNSLQRVDIVVYGPAAIVFLPNHEPKVLRTWQDGELTWIAWSQKHVLNINKEMLLSLFKHQIELRLWEGKDKVASKVRFIKPKQFKVPAAKPGEEDQCGARSIVVRQSKSYAKLQPKKADEIRPIPTQVSFQSLERPRKKEEASVEHVPGSIHGHPEQQGGEGSKGAPGAPGSPTPKALVAMPSKEGENGRNSFSRLGRLAASDHGPQEWGKESQRSKSSSNGAKKSGKSHLGEGETGTPSKLRTKSTESAASAMKQESLMRDIMPKPRVSKKKELAAQMQAEYIKKYGSCMIPIRMATLFAGVKSITNRLDAPVPGFEDVFLTVKLDVPLMSDEQRKELNPMIITIQNATNLPDQPMSYDELALKCQPVYCKYQFFKQTEHFSIGRDHRRNIYWDDINVVLLGNMEPSELRQYLNGPPLMMELHDRDRKPEDVKLKPTLFGDDLEDEKISNVGTVASRRTLHNPFKGRNKPWDPYGVAKLDLSELLLGHSYLHLKVPVHNCHIPEVITAGNGDDRTDNRLVGVLGAVDGPVDRPLNSGHYVQSNTMLKVKVELAHPLSTPEGVAAKQPIVTTAQCPFGRIVFLFDYKNTSLLNQLQSLVTDINAHALELDDMPQHVINAALSTYKLSLEQQKSRELNIVTGFQIMDGNMHVFVLEGLRDRAVRALWETLPSPENSDVRVLFNSDLSFGERLYGPLDVDLCRIKLHEPLSQIVQQPLLYVRDMVPKPCFEALSRLHQLIQQSKMKDAVHNALFPTADMVISMSKEFGVPLTQEDFEELQPSMEADGKEPEVYFTDNRVMAVDTSRVWTPIDNYNQEYMEKITSRELQQASDHDFIKENKDMVKGISEINKAERAQRKVPTVHADVKVAHNYSTQTLNSTDLAKEKLRQMLAENPDTRYTYCQQYHHSMTVVPVNVQALKKQEEAEHRAKFRTEKGWIYPGMKSMLECNVHSKRPVTARIDELKEEWRENILHVGMLQPPLERDNFPWEHRGYDFELYRRPQSCFIREPITIHLAGKKLKEEQLEALRKDFENWKSKVVVKDTRQHIHRCLKETELAERGYKSQNQIDKLKGLLKDNPSKMALRKPGLTLKEVPPLNVVLNPSVDTRAREAGLPTLPAVENEGIEKTKGFHPGPYEGHSWYLERNKIPAYDYKHEQFIASKGSDFNPIHTERAKLWRRQIIPLEDWERDNHLFRIPDDINRFGPYESIEPEQPNTTLPPVESPTASMAQVMQQSLNTLNGTSGSKMTSSGAVNSTSTLAAESGVLVNSVDNMNRTETLVS</sequence>
<feature type="compositionally biased region" description="Basic and acidic residues" evidence="1">
    <location>
        <begin position="304"/>
        <end position="314"/>
    </location>
</feature>
<dbReference type="Pfam" id="PF15084">
    <property type="entry name" value="DUF4550"/>
    <property type="match status" value="1"/>
</dbReference>
<feature type="region of interest" description="Disordered" evidence="1">
    <location>
        <begin position="1"/>
        <end position="115"/>
    </location>
</feature>
<dbReference type="PANTHER" id="PTHR33667">
    <property type="entry name" value="SI:DKEY-57N24.6"/>
    <property type="match status" value="1"/>
</dbReference>
<feature type="compositionally biased region" description="Basic and acidic residues" evidence="1">
    <location>
        <begin position="375"/>
        <end position="385"/>
    </location>
</feature>
<keyword evidence="4" id="KW-1185">Reference proteome</keyword>
<reference evidence="3" key="1">
    <citation type="submission" date="2019-08" db="EMBL/GenBank/DDBJ databases">
        <title>The improved chromosome-level genome for the pearl oyster Pinctada fucata martensii using PacBio sequencing and Hi-C.</title>
        <authorList>
            <person name="Zheng Z."/>
        </authorList>
    </citation>
    <scope>NUCLEOTIDE SEQUENCE</scope>
    <source>
        <strain evidence="3">ZZ-2019</strain>
        <tissue evidence="3">Adductor muscle</tissue>
    </source>
</reference>
<proteinExistence type="predicted"/>
<evidence type="ECO:0000313" key="3">
    <source>
        <dbReference type="EMBL" id="KAK3102090.1"/>
    </source>
</evidence>